<sequence>MTAPLYRDQQAWQDLQEFLPERLRLDESTAPQEEIWRWRGHRIHLDRYTQPEASARVVLHHGVGTNGRQMSLILGAPLARRGYDVVSLDNLGFGMTEMRSGFTPSYSDWVELVVDFLSAEQARDPKPTVLYGLSAGGMLAFHVAATALAGVLHGIVGMTFLDQRCPEVLERTARSRATARVGAPIMAALARTPLGRLRYPMRLASKMSALANDRGAMEVLLGDPTSAGNAMPLRFLADYLAYAPAIEPARFRACPVLLTQPAADRWSPRELSDPVVSRLDPALFEEVSLQGAGHLPLEDPGLRQLELAVAEFVDRVTNWTRTPAR</sequence>
<reference evidence="3 5" key="3">
    <citation type="submission" date="2019-02" db="EMBL/GenBank/DDBJ databases">
        <authorList>
            <consortium name="Pathogen Informatics"/>
        </authorList>
    </citation>
    <scope>NUCLEOTIDE SEQUENCE [LARGE SCALE GENOMIC DNA]</scope>
    <source>
        <strain evidence="3 5">3012STDY7078520</strain>
    </source>
</reference>
<dbReference type="Proteomes" id="UP000076612">
    <property type="component" value="Unassembled WGS sequence"/>
</dbReference>
<evidence type="ECO:0000313" key="3">
    <source>
        <dbReference type="EMBL" id="VEW10920.1"/>
    </source>
</evidence>
<protein>
    <submittedName>
        <fullName evidence="3">Esterase/lipase</fullName>
    </submittedName>
    <submittedName>
        <fullName evidence="2">Lysophospholipase</fullName>
    </submittedName>
</protein>
<accession>A0A165EJ01</accession>
<dbReference type="EMBL" id="CAACXN010000010">
    <property type="protein sequence ID" value="VEW10920.1"/>
    <property type="molecule type" value="Genomic_DNA"/>
</dbReference>
<feature type="domain" description="AB hydrolase-1" evidence="1">
    <location>
        <begin position="57"/>
        <end position="300"/>
    </location>
</feature>
<evidence type="ECO:0000313" key="2">
    <source>
        <dbReference type="EMBL" id="KZE24552.1"/>
    </source>
</evidence>
<proteinExistence type="predicted"/>
<dbReference type="Proteomes" id="UP000386281">
    <property type="component" value="Unassembled WGS sequence"/>
</dbReference>
<dbReference type="Pfam" id="PF12697">
    <property type="entry name" value="Abhydrolase_6"/>
    <property type="match status" value="1"/>
</dbReference>
<evidence type="ECO:0000259" key="1">
    <source>
        <dbReference type="Pfam" id="PF12697"/>
    </source>
</evidence>
<evidence type="ECO:0000313" key="5">
    <source>
        <dbReference type="Proteomes" id="UP000386281"/>
    </source>
</evidence>
<dbReference type="EMBL" id="LQQR01000001">
    <property type="protein sequence ID" value="KZE24552.1"/>
    <property type="molecule type" value="Genomic_DNA"/>
</dbReference>
<dbReference type="InterPro" id="IPR029058">
    <property type="entry name" value="AB_hydrolase_fold"/>
</dbReference>
<gene>
    <name evidence="2" type="ORF">AVW13_00555</name>
    <name evidence="3" type="ORF">NCTC12391_00474</name>
</gene>
<reference evidence="4" key="1">
    <citation type="submission" date="2016-01" db="EMBL/GenBank/DDBJ databases">
        <title>Draft genome of Chromobacterium sp. F49.</title>
        <authorList>
            <person name="Hong K.W."/>
        </authorList>
    </citation>
    <scope>NUCLEOTIDE SEQUENCE [LARGE SCALE GENOMIC DNA]</scope>
    <source>
        <strain evidence="4">M40</strain>
    </source>
</reference>
<evidence type="ECO:0000313" key="4">
    <source>
        <dbReference type="Proteomes" id="UP000076612"/>
    </source>
</evidence>
<name>A0A165EJ01_9MICO</name>
<dbReference type="RefSeq" id="WP_063248742.1">
    <property type="nucleotide sequence ID" value="NZ_CAACXN010000010.1"/>
</dbReference>
<dbReference type="AlphaFoldDB" id="A0A165EJ01"/>
<dbReference type="PANTHER" id="PTHR46438">
    <property type="entry name" value="ALPHA/BETA-HYDROLASES SUPERFAMILY PROTEIN"/>
    <property type="match status" value="1"/>
</dbReference>
<dbReference type="GO" id="GO:0003824">
    <property type="term" value="F:catalytic activity"/>
    <property type="evidence" value="ECO:0007669"/>
    <property type="project" value="UniProtKB-ARBA"/>
</dbReference>
<organism evidence="3 5">
    <name type="scientific">Brevibacterium casei</name>
    <dbReference type="NCBI Taxonomy" id="33889"/>
    <lineage>
        <taxon>Bacteria</taxon>
        <taxon>Bacillati</taxon>
        <taxon>Actinomycetota</taxon>
        <taxon>Actinomycetes</taxon>
        <taxon>Micrococcales</taxon>
        <taxon>Brevibacteriaceae</taxon>
        <taxon>Brevibacterium</taxon>
    </lineage>
</organism>
<dbReference type="Gene3D" id="3.40.50.1820">
    <property type="entry name" value="alpha/beta hydrolase"/>
    <property type="match status" value="1"/>
</dbReference>
<reference evidence="2" key="2">
    <citation type="submission" date="2016-01" db="EMBL/GenBank/DDBJ databases">
        <authorList>
            <person name="Hong K.W."/>
        </authorList>
    </citation>
    <scope>NUCLEOTIDE SEQUENCE</scope>
    <source>
        <strain evidence="2">M40</strain>
    </source>
</reference>
<dbReference type="SUPFAM" id="SSF53474">
    <property type="entry name" value="alpha/beta-Hydrolases"/>
    <property type="match status" value="1"/>
</dbReference>
<dbReference type="InterPro" id="IPR000073">
    <property type="entry name" value="AB_hydrolase_1"/>
</dbReference>
<dbReference type="STRING" id="33889.AVW13_00555"/>